<dbReference type="InterPro" id="IPR032675">
    <property type="entry name" value="LRR_dom_sf"/>
</dbReference>
<dbReference type="AlphaFoldDB" id="A0A835H7V0"/>
<dbReference type="Gene3D" id="1.10.8.430">
    <property type="entry name" value="Helical domain of apoptotic protease-activating factors"/>
    <property type="match status" value="1"/>
</dbReference>
<dbReference type="PRINTS" id="PR00364">
    <property type="entry name" value="DISEASERSIST"/>
</dbReference>
<dbReference type="Gene3D" id="1.10.10.10">
    <property type="entry name" value="Winged helix-like DNA-binding domain superfamily/Winged helix DNA-binding domain"/>
    <property type="match status" value="1"/>
</dbReference>
<evidence type="ECO:0000259" key="9">
    <source>
        <dbReference type="Pfam" id="PF23559"/>
    </source>
</evidence>
<dbReference type="Gene3D" id="3.40.50.300">
    <property type="entry name" value="P-loop containing nucleotide triphosphate hydrolases"/>
    <property type="match status" value="1"/>
</dbReference>
<dbReference type="InterPro" id="IPR002182">
    <property type="entry name" value="NB-ARC"/>
</dbReference>
<dbReference type="Gene3D" id="1.20.5.4130">
    <property type="match status" value="1"/>
</dbReference>
<keyword evidence="6" id="KW-0732">Signal</keyword>
<keyword evidence="4" id="KW-0611">Plant defense</keyword>
<protein>
    <submittedName>
        <fullName evidence="11">Uncharacterized protein</fullName>
    </submittedName>
</protein>
<comment type="caution">
    <text evidence="11">The sequence shown here is derived from an EMBL/GenBank/DDBJ whole genome shotgun (WGS) entry which is preliminary data.</text>
</comment>
<dbReference type="SUPFAM" id="SSF52540">
    <property type="entry name" value="P-loop containing nucleoside triphosphate hydrolases"/>
    <property type="match status" value="1"/>
</dbReference>
<dbReference type="InterPro" id="IPR042197">
    <property type="entry name" value="Apaf_helical"/>
</dbReference>
<evidence type="ECO:0000259" key="8">
    <source>
        <dbReference type="Pfam" id="PF18052"/>
    </source>
</evidence>
<evidence type="ECO:0000256" key="6">
    <source>
        <dbReference type="SAM" id="SignalP"/>
    </source>
</evidence>
<dbReference type="InterPro" id="IPR041118">
    <property type="entry name" value="Rx_N"/>
</dbReference>
<dbReference type="Pfam" id="PF25019">
    <property type="entry name" value="LRR_R13L1-DRL21"/>
    <property type="match status" value="1"/>
</dbReference>
<gene>
    <name evidence="11" type="ORF">IFM89_021491</name>
</gene>
<dbReference type="GO" id="GO:0006952">
    <property type="term" value="P:defense response"/>
    <property type="evidence" value="ECO:0007669"/>
    <property type="project" value="UniProtKB-KW"/>
</dbReference>
<evidence type="ECO:0000256" key="1">
    <source>
        <dbReference type="ARBA" id="ARBA00022614"/>
    </source>
</evidence>
<dbReference type="SUPFAM" id="SSF52058">
    <property type="entry name" value="L domain-like"/>
    <property type="match status" value="1"/>
</dbReference>
<dbReference type="GO" id="GO:0005524">
    <property type="term" value="F:ATP binding"/>
    <property type="evidence" value="ECO:0007669"/>
    <property type="project" value="UniProtKB-KW"/>
</dbReference>
<feature type="chain" id="PRO_5032545497" evidence="6">
    <location>
        <begin position="16"/>
        <end position="879"/>
    </location>
</feature>
<dbReference type="Gene3D" id="3.80.10.10">
    <property type="entry name" value="Ribonuclease Inhibitor"/>
    <property type="match status" value="1"/>
</dbReference>
<evidence type="ECO:0000313" key="11">
    <source>
        <dbReference type="EMBL" id="KAF9593322.1"/>
    </source>
</evidence>
<sequence>MVYWFLGSLVSASLQVLLEKLTNGGISVYKSIGDVDGKLKKLERTLKRVQFLIREAEDKQLLSDMNWKDLLRDLEEVAYIADDLIDEIEIKVFKLEGTQDQVRKLLLSFYKRTSAPNINDIQDRLDNLLLEVGALLQNRCRNVIESDLQTSSIVDESRVFGREIDKCNVINMILASSSKESSKQGNGVVVIPIVGMAGVGKTTLAQLVYNHDYPGTKKLLNFLPFSGKKAHFDLKMWVSVSEDFDVVRLTRRIIDEASNGENTCEVLSLNSLQVKLKAIVRDKKFLLVFDDLRNEKPNEWDRLLIPLKYGLNGSKIVITTRSFGVSKLVSAAQPYHLQCLLSEDCWSVLKEEALGNTDLDTVPELKEIGINIAVKCKGLPLAAKTVGRLLHSIGVDENEWNKILENKIWDLVVSELRTGYHPLPAHVRQCFAYCSLFPQNYEFEKDKTVQMWMGEGFLVPGEERKIIEDMGNDNFDHLWQKSFFQMVGGKYYMHDAVRQLAQSVSGNKFIRMERTNDSCIHETTRHLSLACEIIQTTTCEASYICKALRTFLLSGKYRPPIKEVPNDLFLRLVRLRVLDLSGTHIEELTGSIGNLKHLRFLDLSNTLLKWLPETVKELCILQTLRLQNCLMLLYLPKSTGRLKSLQHLELGGSSKLTSMPPGIGKLTGLQTVREFVVGSERGQLMELKDMNNIRGSLCIKQLEKVNNPEEAMGAKLADKEYLDVLDLQWTSTADARNNKHILDKLRPHETLKIFSLRRYGGKMFPAWGSTLETLEFSEMPRLESWVGIRDNDMASLRELTISECPKMVTLPSLHYLRSLKKLEFDNCPQLPSFPEGGLSSSIECLIITECDLLEDRCRRDGGQDWMKIEHIPCIEIGDI</sequence>
<dbReference type="OrthoDB" id="25838at2759"/>
<dbReference type="PANTHER" id="PTHR36766">
    <property type="entry name" value="PLANT BROAD-SPECTRUM MILDEW RESISTANCE PROTEIN RPW8"/>
    <property type="match status" value="1"/>
</dbReference>
<feature type="signal peptide" evidence="6">
    <location>
        <begin position="1"/>
        <end position="15"/>
    </location>
</feature>
<keyword evidence="3" id="KW-0547">Nucleotide-binding</keyword>
<evidence type="ECO:0000313" key="12">
    <source>
        <dbReference type="Proteomes" id="UP000631114"/>
    </source>
</evidence>
<dbReference type="Pfam" id="PF18052">
    <property type="entry name" value="Rx_N"/>
    <property type="match status" value="1"/>
</dbReference>
<feature type="domain" description="Disease resistance N-terminal" evidence="8">
    <location>
        <begin position="14"/>
        <end position="99"/>
    </location>
</feature>
<dbReference type="PANTHER" id="PTHR36766:SF40">
    <property type="entry name" value="DISEASE RESISTANCE PROTEIN RGA3"/>
    <property type="match status" value="1"/>
</dbReference>
<dbReference type="InterPro" id="IPR036388">
    <property type="entry name" value="WH-like_DNA-bd_sf"/>
</dbReference>
<feature type="domain" description="NB-ARC" evidence="7">
    <location>
        <begin position="186"/>
        <end position="356"/>
    </location>
</feature>
<dbReference type="Pfam" id="PF23559">
    <property type="entry name" value="WHD_DRP"/>
    <property type="match status" value="1"/>
</dbReference>
<keyword evidence="1" id="KW-0433">Leucine-rich repeat</keyword>
<name>A0A835H7V0_9MAGN</name>
<proteinExistence type="predicted"/>
<dbReference type="GO" id="GO:0043531">
    <property type="term" value="F:ADP binding"/>
    <property type="evidence" value="ECO:0007669"/>
    <property type="project" value="InterPro"/>
</dbReference>
<evidence type="ECO:0000259" key="10">
    <source>
        <dbReference type="Pfam" id="PF25019"/>
    </source>
</evidence>
<evidence type="ECO:0000256" key="4">
    <source>
        <dbReference type="ARBA" id="ARBA00022821"/>
    </source>
</evidence>
<keyword evidence="5" id="KW-0067">ATP-binding</keyword>
<keyword evidence="2" id="KW-0677">Repeat</keyword>
<reference evidence="11 12" key="1">
    <citation type="submission" date="2020-10" db="EMBL/GenBank/DDBJ databases">
        <title>The Coptis chinensis genome and diversification of protoberbering-type alkaloids.</title>
        <authorList>
            <person name="Wang B."/>
            <person name="Shu S."/>
            <person name="Song C."/>
            <person name="Liu Y."/>
        </authorList>
    </citation>
    <scope>NUCLEOTIDE SEQUENCE [LARGE SCALE GENOMIC DNA]</scope>
    <source>
        <strain evidence="11">HL-2020</strain>
        <tissue evidence="11">Leaf</tissue>
    </source>
</reference>
<dbReference type="Pfam" id="PF00931">
    <property type="entry name" value="NB-ARC"/>
    <property type="match status" value="1"/>
</dbReference>
<dbReference type="InterPro" id="IPR027417">
    <property type="entry name" value="P-loop_NTPase"/>
</dbReference>
<dbReference type="GO" id="GO:0051707">
    <property type="term" value="P:response to other organism"/>
    <property type="evidence" value="ECO:0007669"/>
    <property type="project" value="UniProtKB-ARBA"/>
</dbReference>
<dbReference type="InterPro" id="IPR058922">
    <property type="entry name" value="WHD_DRP"/>
</dbReference>
<evidence type="ECO:0000256" key="2">
    <source>
        <dbReference type="ARBA" id="ARBA00022737"/>
    </source>
</evidence>
<dbReference type="Proteomes" id="UP000631114">
    <property type="component" value="Unassembled WGS sequence"/>
</dbReference>
<evidence type="ECO:0000256" key="5">
    <source>
        <dbReference type="ARBA" id="ARBA00022840"/>
    </source>
</evidence>
<evidence type="ECO:0000259" key="7">
    <source>
        <dbReference type="Pfam" id="PF00931"/>
    </source>
</evidence>
<organism evidence="11 12">
    <name type="scientific">Coptis chinensis</name>
    <dbReference type="NCBI Taxonomy" id="261450"/>
    <lineage>
        <taxon>Eukaryota</taxon>
        <taxon>Viridiplantae</taxon>
        <taxon>Streptophyta</taxon>
        <taxon>Embryophyta</taxon>
        <taxon>Tracheophyta</taxon>
        <taxon>Spermatophyta</taxon>
        <taxon>Magnoliopsida</taxon>
        <taxon>Ranunculales</taxon>
        <taxon>Ranunculaceae</taxon>
        <taxon>Coptidoideae</taxon>
        <taxon>Coptis</taxon>
    </lineage>
</organism>
<feature type="domain" description="R13L1/DRL21-like LRR repeat region" evidence="10">
    <location>
        <begin position="684"/>
        <end position="784"/>
    </location>
</feature>
<feature type="domain" description="Disease resistance protein winged helix" evidence="9">
    <location>
        <begin position="436"/>
        <end position="501"/>
    </location>
</feature>
<dbReference type="InterPro" id="IPR056789">
    <property type="entry name" value="LRR_R13L1-DRL21"/>
</dbReference>
<evidence type="ECO:0000256" key="3">
    <source>
        <dbReference type="ARBA" id="ARBA00022741"/>
    </source>
</evidence>
<keyword evidence="12" id="KW-1185">Reference proteome</keyword>
<dbReference type="EMBL" id="JADFTS010000008">
    <property type="protein sequence ID" value="KAF9593322.1"/>
    <property type="molecule type" value="Genomic_DNA"/>
</dbReference>
<accession>A0A835H7V0</accession>